<keyword evidence="11" id="KW-1185">Reference proteome</keyword>
<dbReference type="PANTHER" id="PTHR14189">
    <property type="entry name" value="PROTEIN PHOSPHATASE METHYLESTERASE-1 RELATED"/>
    <property type="match status" value="1"/>
</dbReference>
<dbReference type="Gene3D" id="3.40.50.1820">
    <property type="entry name" value="alpha/beta hydrolase"/>
    <property type="match status" value="1"/>
</dbReference>
<organism evidence="10 11">
    <name type="scientific">Suillus luteus UH-Slu-Lm8-n1</name>
    <dbReference type="NCBI Taxonomy" id="930992"/>
    <lineage>
        <taxon>Eukaryota</taxon>
        <taxon>Fungi</taxon>
        <taxon>Dikarya</taxon>
        <taxon>Basidiomycota</taxon>
        <taxon>Agaricomycotina</taxon>
        <taxon>Agaricomycetes</taxon>
        <taxon>Agaricomycetidae</taxon>
        <taxon>Boletales</taxon>
        <taxon>Suillineae</taxon>
        <taxon>Suillaceae</taxon>
        <taxon>Suillus</taxon>
    </lineage>
</organism>
<dbReference type="EC" id="3.1.1.-" evidence="6"/>
<sequence length="389" mass="42426">MSSLYRSAISARIAKLPQLPPSHEDDDEDSEITDGIGELSTGMGPPPLPRPSTSTRKPKPPNPEFKPLSPASYFSQALQISLPTRALDVRVYYTPPKYNGGGIIVFHHGAGYAGTSFACLAKEISEVMRDNVGVLAFDARRHGKTTSSQSDEDLSINVLVEDFCALLQTIYPDVAAAPNLMLVGHSMGGSVCVRACPILQQRKYNIAGVAVLDVVEGTAVEALPHMHAILNSRPEGFDSVEEAIEWHVNTGLIHNPTSARVSIPSIIVPADSPLTPSTRANIGFKYKWRTPLRSTAPYWDSWFPSLSSLFLGLRSARLLVLAGAERLDTPLMVGQMQGKFWLEVMAGRGVGHLVHEDDPTKLAEILADFWRRNERIVVRGNVIKTVGEV</sequence>
<dbReference type="GO" id="GO:0051723">
    <property type="term" value="F:protein methylesterase activity"/>
    <property type="evidence" value="ECO:0007669"/>
    <property type="project" value="UniProtKB-EC"/>
</dbReference>
<dbReference type="FunCoup" id="A0A0D0ANV1">
    <property type="interactions" value="532"/>
</dbReference>
<keyword evidence="4 6" id="KW-0378">Hydrolase</keyword>
<name>A0A0D0ANV1_9AGAM</name>
<feature type="active site" evidence="7">
    <location>
        <position position="352"/>
    </location>
</feature>
<evidence type="ECO:0000256" key="2">
    <source>
        <dbReference type="ARBA" id="ARBA00020672"/>
    </source>
</evidence>
<evidence type="ECO:0000256" key="5">
    <source>
        <dbReference type="ARBA" id="ARBA00049203"/>
    </source>
</evidence>
<evidence type="ECO:0000256" key="7">
    <source>
        <dbReference type="PIRSR" id="PIRSR022950-1"/>
    </source>
</evidence>
<reference evidence="11" key="2">
    <citation type="submission" date="2015-01" db="EMBL/GenBank/DDBJ databases">
        <title>Evolutionary Origins and Diversification of the Mycorrhizal Mutualists.</title>
        <authorList>
            <consortium name="DOE Joint Genome Institute"/>
            <consortium name="Mycorrhizal Genomics Consortium"/>
            <person name="Kohler A."/>
            <person name="Kuo A."/>
            <person name="Nagy L.G."/>
            <person name="Floudas D."/>
            <person name="Copeland A."/>
            <person name="Barry K.W."/>
            <person name="Cichocki N."/>
            <person name="Veneault-Fourrey C."/>
            <person name="LaButti K."/>
            <person name="Lindquist E.A."/>
            <person name="Lipzen A."/>
            <person name="Lundell T."/>
            <person name="Morin E."/>
            <person name="Murat C."/>
            <person name="Riley R."/>
            <person name="Ohm R."/>
            <person name="Sun H."/>
            <person name="Tunlid A."/>
            <person name="Henrissat B."/>
            <person name="Grigoriev I.V."/>
            <person name="Hibbett D.S."/>
            <person name="Martin F."/>
        </authorList>
    </citation>
    <scope>NUCLEOTIDE SEQUENCE [LARGE SCALE GENOMIC DNA]</scope>
    <source>
        <strain evidence="11">UH-Slu-Lm8-n1</strain>
    </source>
</reference>
<evidence type="ECO:0000313" key="10">
    <source>
        <dbReference type="EMBL" id="KIK35982.1"/>
    </source>
</evidence>
<dbReference type="Pfam" id="PF12697">
    <property type="entry name" value="Abhydrolase_6"/>
    <property type="match status" value="1"/>
</dbReference>
<dbReference type="PIRSF" id="PIRSF022950">
    <property type="entry name" value="PPase_methylesterase_euk"/>
    <property type="match status" value="1"/>
</dbReference>
<dbReference type="InterPro" id="IPR000073">
    <property type="entry name" value="AB_hydrolase_1"/>
</dbReference>
<evidence type="ECO:0000313" key="11">
    <source>
        <dbReference type="Proteomes" id="UP000054485"/>
    </source>
</evidence>
<evidence type="ECO:0000256" key="1">
    <source>
        <dbReference type="ARBA" id="ARBA00008645"/>
    </source>
</evidence>
<dbReference type="InterPro" id="IPR016812">
    <property type="entry name" value="PPase_methylesterase_euk"/>
</dbReference>
<evidence type="ECO:0000256" key="6">
    <source>
        <dbReference type="PIRNR" id="PIRNR022950"/>
    </source>
</evidence>
<dbReference type="OrthoDB" id="194865at2759"/>
<comment type="function">
    <text evidence="6">Demethylates proteins that have been reversibly carboxymethylated.</text>
</comment>
<gene>
    <name evidence="10" type="ORF">CY34DRAFT_16694</name>
</gene>
<dbReference type="InParanoid" id="A0A0D0ANV1"/>
<dbReference type="STRING" id="930992.A0A0D0ANV1"/>
<dbReference type="EMBL" id="KN835572">
    <property type="protein sequence ID" value="KIK35982.1"/>
    <property type="molecule type" value="Genomic_DNA"/>
</dbReference>
<comment type="similarity">
    <text evidence="1 6">Belongs to the AB hydrolase superfamily.</text>
</comment>
<evidence type="ECO:0000256" key="3">
    <source>
        <dbReference type="ARBA" id="ARBA00022487"/>
    </source>
</evidence>
<dbReference type="PANTHER" id="PTHR14189:SF0">
    <property type="entry name" value="PROTEIN PHOSPHATASE METHYLESTERASE 1"/>
    <property type="match status" value="1"/>
</dbReference>
<evidence type="ECO:0000256" key="8">
    <source>
        <dbReference type="SAM" id="MobiDB-lite"/>
    </source>
</evidence>
<accession>A0A0D0ANV1</accession>
<dbReference type="Proteomes" id="UP000054485">
    <property type="component" value="Unassembled WGS sequence"/>
</dbReference>
<dbReference type="InterPro" id="IPR029058">
    <property type="entry name" value="AB_hydrolase_fold"/>
</dbReference>
<feature type="active site" evidence="7">
    <location>
        <position position="186"/>
    </location>
</feature>
<evidence type="ECO:0000256" key="4">
    <source>
        <dbReference type="ARBA" id="ARBA00022801"/>
    </source>
</evidence>
<reference evidence="10 11" key="1">
    <citation type="submission" date="2014-04" db="EMBL/GenBank/DDBJ databases">
        <authorList>
            <consortium name="DOE Joint Genome Institute"/>
            <person name="Kuo A."/>
            <person name="Ruytinx J."/>
            <person name="Rineau F."/>
            <person name="Colpaert J."/>
            <person name="Kohler A."/>
            <person name="Nagy L.G."/>
            <person name="Floudas D."/>
            <person name="Copeland A."/>
            <person name="Barry K.W."/>
            <person name="Cichocki N."/>
            <person name="Veneault-Fourrey C."/>
            <person name="LaButti K."/>
            <person name="Lindquist E.A."/>
            <person name="Lipzen A."/>
            <person name="Lundell T."/>
            <person name="Morin E."/>
            <person name="Murat C."/>
            <person name="Sun H."/>
            <person name="Tunlid A."/>
            <person name="Henrissat B."/>
            <person name="Grigoriev I.V."/>
            <person name="Hibbett D.S."/>
            <person name="Martin F."/>
            <person name="Nordberg H.P."/>
            <person name="Cantor M.N."/>
            <person name="Hua S.X."/>
        </authorList>
    </citation>
    <scope>NUCLEOTIDE SEQUENCE [LARGE SCALE GENOMIC DNA]</scope>
    <source>
        <strain evidence="10 11">UH-Slu-Lm8-n1</strain>
    </source>
</reference>
<proteinExistence type="inferred from homology"/>
<keyword evidence="3 6" id="KW-0719">Serine esterase</keyword>
<dbReference type="AlphaFoldDB" id="A0A0D0ANV1"/>
<feature type="active site" evidence="7">
    <location>
        <position position="213"/>
    </location>
</feature>
<comment type="catalytic activity">
    <reaction evidence="5">
        <text>[phosphatase 2A protein]-C-terminal L-leucine methyl ester + H2O = [phosphatase 2A protein]-C-terminal L-leucine + methanol + H(+)</text>
        <dbReference type="Rhea" id="RHEA:48548"/>
        <dbReference type="Rhea" id="RHEA-COMP:12134"/>
        <dbReference type="Rhea" id="RHEA-COMP:12135"/>
        <dbReference type="ChEBI" id="CHEBI:15377"/>
        <dbReference type="ChEBI" id="CHEBI:15378"/>
        <dbReference type="ChEBI" id="CHEBI:17790"/>
        <dbReference type="ChEBI" id="CHEBI:90516"/>
        <dbReference type="ChEBI" id="CHEBI:90517"/>
        <dbReference type="EC" id="3.1.1.89"/>
    </reaction>
</comment>
<dbReference type="SUPFAM" id="SSF53474">
    <property type="entry name" value="alpha/beta-Hydrolases"/>
    <property type="match status" value="1"/>
</dbReference>
<feature type="region of interest" description="Disordered" evidence="8">
    <location>
        <begin position="15"/>
        <end position="68"/>
    </location>
</feature>
<dbReference type="HOGENOM" id="CLU_024818_3_1_1"/>
<feature type="domain" description="AB hydrolase-1" evidence="9">
    <location>
        <begin position="104"/>
        <end position="364"/>
    </location>
</feature>
<protein>
    <recommendedName>
        <fullName evidence="2 6">Protein phosphatase methylesterase 1</fullName>
        <shortName evidence="6">PME-1</shortName>
        <ecNumber evidence="6">3.1.1.-</ecNumber>
    </recommendedName>
</protein>
<evidence type="ECO:0000259" key="9">
    <source>
        <dbReference type="Pfam" id="PF12697"/>
    </source>
</evidence>